<dbReference type="Pfam" id="PF13181">
    <property type="entry name" value="TPR_8"/>
    <property type="match status" value="1"/>
</dbReference>
<evidence type="ECO:0000256" key="1">
    <source>
        <dbReference type="SAM" id="Phobius"/>
    </source>
</evidence>
<feature type="non-terminal residue" evidence="2">
    <location>
        <position position="459"/>
    </location>
</feature>
<keyword evidence="1" id="KW-0472">Membrane</keyword>
<proteinExistence type="predicted"/>
<dbReference type="EMBL" id="DXET01000138">
    <property type="protein sequence ID" value="HIX81518.1"/>
    <property type="molecule type" value="Genomic_DNA"/>
</dbReference>
<dbReference type="Gene3D" id="1.25.40.10">
    <property type="entry name" value="Tetratricopeptide repeat domain"/>
    <property type="match status" value="1"/>
</dbReference>
<gene>
    <name evidence="2" type="ORF">H9980_06060</name>
</gene>
<dbReference type="InterPro" id="IPR032774">
    <property type="entry name" value="WG_beta_rep"/>
</dbReference>
<evidence type="ECO:0000313" key="3">
    <source>
        <dbReference type="Proteomes" id="UP000886724"/>
    </source>
</evidence>
<dbReference type="AlphaFoldDB" id="A0A9D1XL45"/>
<keyword evidence="1" id="KW-0812">Transmembrane</keyword>
<dbReference type="Pfam" id="PF14903">
    <property type="entry name" value="WG_beta_rep"/>
    <property type="match status" value="2"/>
</dbReference>
<reference evidence="2" key="1">
    <citation type="journal article" date="2021" name="PeerJ">
        <title>Extensive microbial diversity within the chicken gut microbiome revealed by metagenomics and culture.</title>
        <authorList>
            <person name="Gilroy R."/>
            <person name="Ravi A."/>
            <person name="Getino M."/>
            <person name="Pursley I."/>
            <person name="Horton D.L."/>
            <person name="Alikhan N.F."/>
            <person name="Baker D."/>
            <person name="Gharbi K."/>
            <person name="Hall N."/>
            <person name="Watson M."/>
            <person name="Adriaenssens E.M."/>
            <person name="Foster-Nyarko E."/>
            <person name="Jarju S."/>
            <person name="Secka A."/>
            <person name="Antonio M."/>
            <person name="Oren A."/>
            <person name="Chaudhuri R.R."/>
            <person name="La Ragione R."/>
            <person name="Hildebrand F."/>
            <person name="Pallen M.J."/>
        </authorList>
    </citation>
    <scope>NUCLEOTIDE SEQUENCE</scope>
    <source>
        <strain evidence="2">ChiGjej1B1-14440</strain>
    </source>
</reference>
<comment type="caution">
    <text evidence="2">The sequence shown here is derived from an EMBL/GenBank/DDBJ whole genome shotgun (WGS) entry which is preliminary data.</text>
</comment>
<evidence type="ECO:0000313" key="2">
    <source>
        <dbReference type="EMBL" id="HIX81518.1"/>
    </source>
</evidence>
<reference evidence="2" key="2">
    <citation type="submission" date="2021-04" db="EMBL/GenBank/DDBJ databases">
        <authorList>
            <person name="Gilroy R."/>
        </authorList>
    </citation>
    <scope>NUCLEOTIDE SEQUENCE</scope>
    <source>
        <strain evidence="2">ChiGjej1B1-14440</strain>
    </source>
</reference>
<keyword evidence="1" id="KW-1133">Transmembrane helix</keyword>
<protein>
    <submittedName>
        <fullName evidence="2">WG repeat-containing protein</fullName>
    </submittedName>
</protein>
<name>A0A9D1XL45_9FIRM</name>
<feature type="transmembrane region" description="Helical" evidence="1">
    <location>
        <begin position="29"/>
        <end position="47"/>
    </location>
</feature>
<dbReference type="InterPro" id="IPR019734">
    <property type="entry name" value="TPR_rpt"/>
</dbReference>
<dbReference type="Proteomes" id="UP000886724">
    <property type="component" value="Unassembled WGS sequence"/>
</dbReference>
<organism evidence="2 3">
    <name type="scientific">Candidatus Erysipelatoclostridium merdavium</name>
    <dbReference type="NCBI Taxonomy" id="2838566"/>
    <lineage>
        <taxon>Bacteria</taxon>
        <taxon>Bacillati</taxon>
        <taxon>Bacillota</taxon>
        <taxon>Erysipelotrichia</taxon>
        <taxon>Erysipelotrichales</taxon>
        <taxon>Erysipelotrichales incertae sedis</taxon>
    </lineage>
</organism>
<sequence length="459" mass="53307">MWYKNERNATYCSQCGKKLEVVKKSKSKIIIISTITVIAIIIAAIFINKQLDTKQINDLLVQGDRYIEEKDYKKAEDTYLEIIEIDDKIVEPYLKLADVYTYQNDYDKAKEILEQGEEKVSDEDKDKLNDRHDEIDHYIDFSWVVEPDIDADDIYYLRNSSVENYLNTTKKQMLKNYAVIKKDDRYGLIDDDGNVLDDIDCIEVLANFNDIYIVETDDNYYDNNFNNSNFFEVDRTVTSIPFYEYLPSLSEIYYYNDELIPINNYGLDSGLSIESDLPYPVQQVNELPEGDISAWQLEQDGKYAIFVNDKQLTDFIYEDAGSFCDGLIAVKKDGKWGYLNAEGKEVIPIEYDASWNQFEVYPRETINNFSDFAYSASEGFVTLLKDDKWQLNDTDGNIVIPAGIFDKILPVYNGKCWVEQDGKWGIIKVGEETNQEQERSPQDLSLDEICQLVINHYVK</sequence>
<dbReference type="SUPFAM" id="SSF48452">
    <property type="entry name" value="TPR-like"/>
    <property type="match status" value="1"/>
</dbReference>
<accession>A0A9D1XL45</accession>
<dbReference type="InterPro" id="IPR011990">
    <property type="entry name" value="TPR-like_helical_dom_sf"/>
</dbReference>